<organism evidence="5 6">
    <name type="scientific">Modestobacter marinus</name>
    <dbReference type="NCBI Taxonomy" id="477641"/>
    <lineage>
        <taxon>Bacteria</taxon>
        <taxon>Bacillati</taxon>
        <taxon>Actinomycetota</taxon>
        <taxon>Actinomycetes</taxon>
        <taxon>Geodermatophilales</taxon>
        <taxon>Geodermatophilaceae</taxon>
        <taxon>Modestobacter</taxon>
    </lineage>
</organism>
<dbReference type="RefSeq" id="WP_166753427.1">
    <property type="nucleotide sequence ID" value="NZ_BAABJU010000007.1"/>
</dbReference>
<evidence type="ECO:0000256" key="3">
    <source>
        <dbReference type="ARBA" id="ARBA00022691"/>
    </source>
</evidence>
<dbReference type="Gene3D" id="3.40.50.150">
    <property type="entry name" value="Vaccinia Virus protein VP39"/>
    <property type="match status" value="1"/>
</dbReference>
<dbReference type="PROSITE" id="PS51682">
    <property type="entry name" value="SAM_OMT_I"/>
    <property type="match status" value="1"/>
</dbReference>
<name>A0A846LDD5_9ACTN</name>
<dbReference type="AlphaFoldDB" id="A0A846LDD5"/>
<keyword evidence="3" id="KW-0949">S-adenosyl-L-methionine</keyword>
<proteinExistence type="predicted"/>
<dbReference type="Proteomes" id="UP000552836">
    <property type="component" value="Unassembled WGS sequence"/>
</dbReference>
<sequence length="225" mass="22754">MTSVAGPPPTGGSPTGAAAYADGFAVETPAQVAARQRALTSAAAFGTQLPVEPAVGATLSVLAAACDARSVVSIGSGGGVAGLWLLQGMRPDGVLTALDADPAELRAARQAFTEAGVPSGRTRLIFGTPGEVLPRLSPGAYDLVSCAGPPLEYASNLAGLLGLIRHSGSLICHGLLAEDRIADSSARDAQTVAWREITRTLQEDETLTCAVLPIGTGLLVATKRN</sequence>
<comment type="caution">
    <text evidence="5">The sequence shown here is derived from an EMBL/GenBank/DDBJ whole genome shotgun (WGS) entry which is preliminary data.</text>
</comment>
<dbReference type="InterPro" id="IPR029063">
    <property type="entry name" value="SAM-dependent_MTases_sf"/>
</dbReference>
<dbReference type="Pfam" id="PF01596">
    <property type="entry name" value="Methyltransf_3"/>
    <property type="match status" value="1"/>
</dbReference>
<keyword evidence="2 5" id="KW-0808">Transferase</keyword>
<dbReference type="SUPFAM" id="SSF53335">
    <property type="entry name" value="S-adenosyl-L-methionine-dependent methyltransferases"/>
    <property type="match status" value="1"/>
</dbReference>
<evidence type="ECO:0000313" key="6">
    <source>
        <dbReference type="Proteomes" id="UP000552836"/>
    </source>
</evidence>
<evidence type="ECO:0000313" key="5">
    <source>
        <dbReference type="EMBL" id="NIH65726.1"/>
    </source>
</evidence>
<keyword evidence="1 5" id="KW-0489">Methyltransferase</keyword>
<evidence type="ECO:0000256" key="1">
    <source>
        <dbReference type="ARBA" id="ARBA00022603"/>
    </source>
</evidence>
<evidence type="ECO:0000313" key="7">
    <source>
        <dbReference type="Proteomes" id="UP000648663"/>
    </source>
</evidence>
<dbReference type="EMBL" id="JAAMPA010000001">
    <property type="protein sequence ID" value="NIH65726.1"/>
    <property type="molecule type" value="Genomic_DNA"/>
</dbReference>
<accession>A0A846LDD5</accession>
<reference evidence="4" key="4">
    <citation type="submission" date="2024-05" db="EMBL/GenBank/DDBJ databases">
        <authorList>
            <person name="Sun Q."/>
            <person name="Zhou Y."/>
        </authorList>
    </citation>
    <scope>NUCLEOTIDE SEQUENCE</scope>
    <source>
        <strain evidence="4">CGMCC 4.5581</strain>
    </source>
</reference>
<dbReference type="InterPro" id="IPR002935">
    <property type="entry name" value="SAM_O-MeTrfase"/>
</dbReference>
<reference evidence="7" key="2">
    <citation type="journal article" date="2019" name="Int. J. Syst. Evol. Microbiol.">
        <title>The Global Catalogue of Microorganisms (GCM) 10K type strain sequencing project: providing services to taxonomists for standard genome sequencing and annotation.</title>
        <authorList>
            <consortium name="The Broad Institute Genomics Platform"/>
            <consortium name="The Broad Institute Genome Sequencing Center for Infectious Disease"/>
            <person name="Wu L."/>
            <person name="Ma J."/>
        </authorList>
    </citation>
    <scope>NUCLEOTIDE SEQUENCE [LARGE SCALE GENOMIC DNA]</scope>
    <source>
        <strain evidence="7">CGMCC 4.5581</strain>
    </source>
</reference>
<evidence type="ECO:0000256" key="2">
    <source>
        <dbReference type="ARBA" id="ARBA00022679"/>
    </source>
</evidence>
<dbReference type="GO" id="GO:0008171">
    <property type="term" value="F:O-methyltransferase activity"/>
    <property type="evidence" value="ECO:0007669"/>
    <property type="project" value="InterPro"/>
</dbReference>
<reference evidence="4" key="1">
    <citation type="journal article" date="2014" name="Int. J. Syst. Evol. Microbiol.">
        <title>Complete genome of a new Firmicutes species belonging to the dominant human colonic microbiota ('Ruminococcus bicirculans') reveals two chromosomes and a selective capacity to utilize plant glucans.</title>
        <authorList>
            <consortium name="NISC Comparative Sequencing Program"/>
            <person name="Wegmann U."/>
            <person name="Louis P."/>
            <person name="Goesmann A."/>
            <person name="Henrissat B."/>
            <person name="Duncan S.H."/>
            <person name="Flint H.J."/>
        </authorList>
    </citation>
    <scope>NUCLEOTIDE SEQUENCE</scope>
    <source>
        <strain evidence="4">CGMCC 4.5581</strain>
    </source>
</reference>
<gene>
    <name evidence="5" type="ORF">FB380_000172</name>
    <name evidence="4" type="ORF">GCM10011589_23620</name>
</gene>
<dbReference type="EMBL" id="BMMI01000004">
    <property type="protein sequence ID" value="GGL66560.1"/>
    <property type="molecule type" value="Genomic_DNA"/>
</dbReference>
<dbReference type="CDD" id="cd02440">
    <property type="entry name" value="AdoMet_MTases"/>
    <property type="match status" value="1"/>
</dbReference>
<dbReference type="Proteomes" id="UP000648663">
    <property type="component" value="Unassembled WGS sequence"/>
</dbReference>
<reference evidence="5 6" key="3">
    <citation type="submission" date="2020-02" db="EMBL/GenBank/DDBJ databases">
        <title>Sequencing the genomes of 1000 actinobacteria strains.</title>
        <authorList>
            <person name="Klenk H.-P."/>
        </authorList>
    </citation>
    <scope>NUCLEOTIDE SEQUENCE [LARGE SCALE GENOMIC DNA]</scope>
    <source>
        <strain evidence="5 6">DSM 45201</strain>
    </source>
</reference>
<keyword evidence="7" id="KW-1185">Reference proteome</keyword>
<protein>
    <submittedName>
        <fullName evidence="4 5">O-methyltransferase</fullName>
    </submittedName>
</protein>
<dbReference type="GO" id="GO:0032259">
    <property type="term" value="P:methylation"/>
    <property type="evidence" value="ECO:0007669"/>
    <property type="project" value="UniProtKB-KW"/>
</dbReference>
<evidence type="ECO:0000313" key="4">
    <source>
        <dbReference type="EMBL" id="GGL66560.1"/>
    </source>
</evidence>